<dbReference type="AlphaFoldDB" id="A0A069SIU5"/>
<sequence length="63" mass="7108">MAPGNIRRAEPRVGSPAHGREDAAHTRHYRTDSDRGAQESQTRRTKREEEVQKEEHAGCAAVR</sequence>
<name>A0A069SIU5_PHOVU</name>
<accession>A0A069SIU5</accession>
<gene>
    <name evidence="2" type="ORF">M099_1831</name>
</gene>
<organism evidence="2 3">
    <name type="scientific">Phocaeicola vulgatus str. 3975 RP4</name>
    <dbReference type="NCBI Taxonomy" id="1339352"/>
    <lineage>
        <taxon>Bacteria</taxon>
        <taxon>Pseudomonadati</taxon>
        <taxon>Bacteroidota</taxon>
        <taxon>Bacteroidia</taxon>
        <taxon>Bacteroidales</taxon>
        <taxon>Bacteroidaceae</taxon>
        <taxon>Phocaeicola</taxon>
    </lineage>
</organism>
<comment type="caution">
    <text evidence="2">The sequence shown here is derived from an EMBL/GenBank/DDBJ whole genome shotgun (WGS) entry which is preliminary data.</text>
</comment>
<protein>
    <submittedName>
        <fullName evidence="2">Putative mobilization protein</fullName>
    </submittedName>
</protein>
<evidence type="ECO:0000256" key="1">
    <source>
        <dbReference type="SAM" id="MobiDB-lite"/>
    </source>
</evidence>
<evidence type="ECO:0000313" key="3">
    <source>
        <dbReference type="Proteomes" id="UP000027661"/>
    </source>
</evidence>
<feature type="compositionally biased region" description="Basic and acidic residues" evidence="1">
    <location>
        <begin position="46"/>
        <end position="57"/>
    </location>
</feature>
<reference evidence="2 3" key="1">
    <citation type="submission" date="2014-04" db="EMBL/GenBank/DDBJ databases">
        <authorList>
            <person name="Sears C."/>
            <person name="Carroll K."/>
            <person name="Sack B.R."/>
            <person name="Qadri F."/>
            <person name="Myers L.L."/>
            <person name="Chung G.-T."/>
            <person name="Escheverria P."/>
            <person name="Fraser C.M."/>
            <person name="Sadzewicz L."/>
            <person name="Shefchek K.A."/>
            <person name="Tallon L."/>
            <person name="Das S.P."/>
            <person name="Daugherty S."/>
            <person name="Mongodin E.F."/>
        </authorList>
    </citation>
    <scope>NUCLEOTIDE SEQUENCE [LARGE SCALE GENOMIC DNA]</scope>
    <source>
        <strain evidence="2 3">3975 RP4</strain>
    </source>
</reference>
<feature type="region of interest" description="Disordered" evidence="1">
    <location>
        <begin position="1"/>
        <end position="63"/>
    </location>
</feature>
<proteinExistence type="predicted"/>
<evidence type="ECO:0000313" key="2">
    <source>
        <dbReference type="EMBL" id="KDS54348.1"/>
    </source>
</evidence>
<dbReference type="EMBL" id="JNHM01000025">
    <property type="protein sequence ID" value="KDS54348.1"/>
    <property type="molecule type" value="Genomic_DNA"/>
</dbReference>
<dbReference type="Proteomes" id="UP000027661">
    <property type="component" value="Unassembled WGS sequence"/>
</dbReference>
<feature type="compositionally biased region" description="Basic and acidic residues" evidence="1">
    <location>
        <begin position="18"/>
        <end position="37"/>
    </location>
</feature>